<dbReference type="PANTHER" id="PTHR42881:SF13">
    <property type="entry name" value="PROLYL ENDOPEPTIDASE"/>
    <property type="match status" value="1"/>
</dbReference>
<dbReference type="SUPFAM" id="SSF50993">
    <property type="entry name" value="Peptidase/esterase 'gauge' domain"/>
    <property type="match status" value="1"/>
</dbReference>
<dbReference type="RefSeq" id="WP_379944101.1">
    <property type="nucleotide sequence ID" value="NZ_JBHTIB010000037.1"/>
</dbReference>
<sequence length="724" mass="83187">MKFIKLLLYFIVFQSCVQNISKQDFKEYPKTKTSSETDDYFGTIIKDEFRHLENLQDTTVLNWFKAQDDHAEKFLSKLENQERIATQIRSYYSKDNSIYSKVKYADNGFVFFLKANNKNSIQKLFYRTSSYSNDIELLDPTAFQKQLNREYNINYIQPSWNGNHVLVSLSYDGISGSSLIIIDVLNKKLLPEVITHAEPDSYLGVSWLPNSSGFLYLYIPVLDPNDENYMLNSSTVLHKLGDDPNKRRIVFSSTSSSQITNEDLPIARILSKNDNYLIGYKASVENYWSAYYAKISDLDKESIDWKLLYSLDEKIYADYGYFLGDEFKFISGKEADNRTISSFNLKSKGPKQTNILVHEKKDEVITSLYVANNNLYYTTSKFGVEAFLYEYKGNHEEKIKLPYITGTIELNSSSNESENLYVNMDGWTKDFTRFIYNNGLFSLDPLSNHQTYSEFNDFQVKEIQVESFDGVQVPMSLIYRKDMKLDGLNPTFIYSYGAYGESMTPFFSPIFLNWVQNGGVFVVPHIRGGGEKGDSWHEQGMKSKKSNSWKDIIACTEYLIQNKFTSKEKTVLYSSSAGAVATGMAMVERPDLFKVFIADVPMLNPLRSEERTNNASNYLEYGTVKDSTECMALIKMDPYVNLKPNVDYPASLIISSFNDARIDPWIPGKFAAKLQAYSTSKAPVFLDIIYDAGHEGGDTMEERIKEYSRIFAFAFWQTNHTLKI</sequence>
<dbReference type="InterPro" id="IPR023302">
    <property type="entry name" value="Pept_S9A_N"/>
</dbReference>
<evidence type="ECO:0000256" key="2">
    <source>
        <dbReference type="ARBA" id="ARBA00022801"/>
    </source>
</evidence>
<feature type="domain" description="Peptidase S9 prolyl oligopeptidase catalytic" evidence="4">
    <location>
        <begin position="514"/>
        <end position="719"/>
    </location>
</feature>
<organism evidence="6 7">
    <name type="scientific">Mariniflexile aquimaris</name>
    <dbReference type="NCBI Taxonomy" id="881009"/>
    <lineage>
        <taxon>Bacteria</taxon>
        <taxon>Pseudomonadati</taxon>
        <taxon>Bacteroidota</taxon>
        <taxon>Flavobacteriia</taxon>
        <taxon>Flavobacteriales</taxon>
        <taxon>Flavobacteriaceae</taxon>
        <taxon>Mariniflexile</taxon>
    </lineage>
</organism>
<dbReference type="PANTHER" id="PTHR42881">
    <property type="entry name" value="PROLYL ENDOPEPTIDASE"/>
    <property type="match status" value="1"/>
</dbReference>
<evidence type="ECO:0000259" key="5">
    <source>
        <dbReference type="Pfam" id="PF02897"/>
    </source>
</evidence>
<dbReference type="PROSITE" id="PS51257">
    <property type="entry name" value="PROKAR_LIPOPROTEIN"/>
    <property type="match status" value="1"/>
</dbReference>
<dbReference type="Gene3D" id="3.40.50.1820">
    <property type="entry name" value="alpha/beta hydrolase"/>
    <property type="match status" value="1"/>
</dbReference>
<dbReference type="InterPro" id="IPR002470">
    <property type="entry name" value="Peptidase_S9A"/>
</dbReference>
<name>A0ABW3BW89_9FLAO</name>
<gene>
    <name evidence="6" type="ORF">ACFQ0I_16620</name>
</gene>
<proteinExistence type="predicted"/>
<evidence type="ECO:0000313" key="6">
    <source>
        <dbReference type="EMBL" id="MFD0837405.1"/>
    </source>
</evidence>
<dbReference type="InterPro" id="IPR029058">
    <property type="entry name" value="AB_hydrolase_fold"/>
</dbReference>
<dbReference type="Proteomes" id="UP001597011">
    <property type="component" value="Unassembled WGS sequence"/>
</dbReference>
<evidence type="ECO:0000256" key="3">
    <source>
        <dbReference type="ARBA" id="ARBA00022825"/>
    </source>
</evidence>
<evidence type="ECO:0000259" key="4">
    <source>
        <dbReference type="Pfam" id="PF00326"/>
    </source>
</evidence>
<keyword evidence="7" id="KW-1185">Reference proteome</keyword>
<keyword evidence="2" id="KW-0378">Hydrolase</keyword>
<dbReference type="InterPro" id="IPR051167">
    <property type="entry name" value="Prolyl_oligopep/macrocyclase"/>
</dbReference>
<feature type="domain" description="Peptidase S9A N-terminal" evidence="5">
    <location>
        <begin position="29"/>
        <end position="425"/>
    </location>
</feature>
<evidence type="ECO:0000256" key="1">
    <source>
        <dbReference type="ARBA" id="ARBA00022670"/>
    </source>
</evidence>
<keyword evidence="1" id="KW-0645">Protease</keyword>
<reference evidence="7" key="1">
    <citation type="journal article" date="2019" name="Int. J. Syst. Evol. Microbiol.">
        <title>The Global Catalogue of Microorganisms (GCM) 10K type strain sequencing project: providing services to taxonomists for standard genome sequencing and annotation.</title>
        <authorList>
            <consortium name="The Broad Institute Genomics Platform"/>
            <consortium name="The Broad Institute Genome Sequencing Center for Infectious Disease"/>
            <person name="Wu L."/>
            <person name="Ma J."/>
        </authorList>
    </citation>
    <scope>NUCLEOTIDE SEQUENCE [LARGE SCALE GENOMIC DNA]</scope>
    <source>
        <strain evidence="7">CCUG 60529</strain>
    </source>
</reference>
<dbReference type="InterPro" id="IPR001375">
    <property type="entry name" value="Peptidase_S9_cat"/>
</dbReference>
<dbReference type="EMBL" id="JBHTIB010000037">
    <property type="protein sequence ID" value="MFD0837405.1"/>
    <property type="molecule type" value="Genomic_DNA"/>
</dbReference>
<comment type="caution">
    <text evidence="6">The sequence shown here is derived from an EMBL/GenBank/DDBJ whole genome shotgun (WGS) entry which is preliminary data.</text>
</comment>
<dbReference type="SUPFAM" id="SSF53474">
    <property type="entry name" value="alpha/beta-Hydrolases"/>
    <property type="match status" value="1"/>
</dbReference>
<keyword evidence="3" id="KW-0720">Serine protease</keyword>
<dbReference type="Pfam" id="PF00326">
    <property type="entry name" value="Peptidase_S9"/>
    <property type="match status" value="1"/>
</dbReference>
<dbReference type="PRINTS" id="PR00862">
    <property type="entry name" value="PROLIGOPTASE"/>
</dbReference>
<accession>A0ABW3BW89</accession>
<dbReference type="Gene3D" id="2.130.10.120">
    <property type="entry name" value="Prolyl oligopeptidase, N-terminal domain"/>
    <property type="match status" value="1"/>
</dbReference>
<evidence type="ECO:0000313" key="7">
    <source>
        <dbReference type="Proteomes" id="UP001597011"/>
    </source>
</evidence>
<protein>
    <submittedName>
        <fullName evidence="6">Prolyl oligopeptidase family serine peptidase</fullName>
    </submittedName>
</protein>
<dbReference type="Pfam" id="PF02897">
    <property type="entry name" value="Peptidase_S9_N"/>
    <property type="match status" value="1"/>
</dbReference>